<sequence length="192" mass="22072">MMVQLTHKFQSFDEYLSYNDNSENFYELFNGELIEMPPESGVNVEIATFLLIRFALLVGHRRVRGQGLELEVRGEPKNRYPDLTIIREEHIQQLSKRNTIRLSMSPPLLVVEVVSPGELQRERDYIAKRIQYQDCAIPEYWIVDPESKTILVLKLTGTSYTEVGSFSGDELVLSPGFKDITLKVSGVFDIEK</sequence>
<dbReference type="eggNOG" id="COG4636">
    <property type="taxonomic scope" value="Bacteria"/>
</dbReference>
<dbReference type="Gene3D" id="3.90.1570.10">
    <property type="entry name" value="tt1808, chain A"/>
    <property type="match status" value="1"/>
</dbReference>
<dbReference type="SUPFAM" id="SSF52980">
    <property type="entry name" value="Restriction endonuclease-like"/>
    <property type="match status" value="1"/>
</dbReference>
<accession>F4XXZ6</accession>
<dbReference type="InterPro" id="IPR011335">
    <property type="entry name" value="Restrct_endonuc-II-like"/>
</dbReference>
<reference evidence="3" key="1">
    <citation type="journal article" date="2011" name="Proc. Natl. Acad. Sci. U.S.A.">
        <title>Genomic insights into the physiology and ecology of the marine filamentous cyanobacterium Lyngbya majuscula.</title>
        <authorList>
            <person name="Jones A.C."/>
            <person name="Monroe E.A."/>
            <person name="Podell S."/>
            <person name="Hess W.R."/>
            <person name="Klages S."/>
            <person name="Esquenazi E."/>
            <person name="Niessen S."/>
            <person name="Hoover H."/>
            <person name="Rothmann M."/>
            <person name="Lasken R.S."/>
            <person name="Yates J.R.III."/>
            <person name="Reinhardt R."/>
            <person name="Kube M."/>
            <person name="Burkart M.D."/>
            <person name="Allen E.E."/>
            <person name="Dorrestein P.C."/>
            <person name="Gerwick W.H."/>
            <person name="Gerwick L."/>
        </authorList>
    </citation>
    <scope>NUCLEOTIDE SEQUENCE [LARGE SCALE GENOMIC DNA]</scope>
    <source>
        <strain evidence="3">3L</strain>
    </source>
</reference>
<evidence type="ECO:0000313" key="3">
    <source>
        <dbReference type="Proteomes" id="UP000003959"/>
    </source>
</evidence>
<dbReference type="HOGENOM" id="CLU_076312_5_1_3"/>
<dbReference type="PANTHER" id="PTHR34107:SF2">
    <property type="entry name" value="SLL0888 PROTEIN"/>
    <property type="match status" value="1"/>
</dbReference>
<dbReference type="InterPro" id="IPR008538">
    <property type="entry name" value="Uma2"/>
</dbReference>
<dbReference type="AlphaFoldDB" id="F4XXZ6"/>
<keyword evidence="3" id="KW-1185">Reference proteome</keyword>
<dbReference type="InterPro" id="IPR012296">
    <property type="entry name" value="Nuclease_put_TT1808"/>
</dbReference>
<protein>
    <recommendedName>
        <fullName evidence="1">Putative restriction endonuclease domain-containing protein</fullName>
    </recommendedName>
</protein>
<feature type="domain" description="Putative restriction endonuclease" evidence="1">
    <location>
        <begin position="12"/>
        <end position="184"/>
    </location>
</feature>
<proteinExistence type="predicted"/>
<evidence type="ECO:0000259" key="1">
    <source>
        <dbReference type="Pfam" id="PF05685"/>
    </source>
</evidence>
<evidence type="ECO:0000313" key="2">
    <source>
        <dbReference type="EMBL" id="EGJ30565.1"/>
    </source>
</evidence>
<name>F4XXZ6_9CYAN</name>
<dbReference type="CDD" id="cd06260">
    <property type="entry name" value="DUF820-like"/>
    <property type="match status" value="1"/>
</dbReference>
<dbReference type="Pfam" id="PF05685">
    <property type="entry name" value="Uma2"/>
    <property type="match status" value="1"/>
</dbReference>
<gene>
    <name evidence="2" type="ORF">LYNGBM3L_49440</name>
</gene>
<dbReference type="EMBL" id="GL890952">
    <property type="protein sequence ID" value="EGJ30565.1"/>
    <property type="molecule type" value="Genomic_DNA"/>
</dbReference>
<dbReference type="Proteomes" id="UP000003959">
    <property type="component" value="Unassembled WGS sequence"/>
</dbReference>
<organism evidence="2 3">
    <name type="scientific">Moorena producens 3L</name>
    <dbReference type="NCBI Taxonomy" id="489825"/>
    <lineage>
        <taxon>Bacteria</taxon>
        <taxon>Bacillati</taxon>
        <taxon>Cyanobacteriota</taxon>
        <taxon>Cyanophyceae</taxon>
        <taxon>Coleofasciculales</taxon>
        <taxon>Coleofasciculaceae</taxon>
        <taxon>Moorena</taxon>
    </lineage>
</organism>
<dbReference type="PANTHER" id="PTHR34107">
    <property type="entry name" value="SLL0198 PROTEIN-RELATED"/>
    <property type="match status" value="1"/>
</dbReference>